<feature type="domain" description="Histidine kinase" evidence="9">
    <location>
        <begin position="260"/>
        <end position="480"/>
    </location>
</feature>
<keyword evidence="4" id="KW-0808">Transferase</keyword>
<dbReference type="InterPro" id="IPR004358">
    <property type="entry name" value="Sig_transdc_His_kin-like_C"/>
</dbReference>
<feature type="compositionally biased region" description="Basic and acidic residues" evidence="7">
    <location>
        <begin position="57"/>
        <end position="77"/>
    </location>
</feature>
<dbReference type="RefSeq" id="WP_013758747.1">
    <property type="nucleotide sequence ID" value="NC_015500.1"/>
</dbReference>
<dbReference type="STRING" id="906968.Trebr_1619"/>
<dbReference type="SMART" id="SM00387">
    <property type="entry name" value="HATPase_c"/>
    <property type="match status" value="1"/>
</dbReference>
<accession>F4LPP6</accession>
<keyword evidence="11" id="KW-1185">Reference proteome</keyword>
<dbReference type="GO" id="GO:0004721">
    <property type="term" value="F:phosphoprotein phosphatase activity"/>
    <property type="evidence" value="ECO:0007669"/>
    <property type="project" value="TreeGrafter"/>
</dbReference>
<dbReference type="Gene3D" id="1.10.287.130">
    <property type="match status" value="1"/>
</dbReference>
<dbReference type="SUPFAM" id="SSF47384">
    <property type="entry name" value="Homodimeric domain of signal transducing histidine kinase"/>
    <property type="match status" value="1"/>
</dbReference>
<evidence type="ECO:0000256" key="1">
    <source>
        <dbReference type="ARBA" id="ARBA00000085"/>
    </source>
</evidence>
<comment type="catalytic activity">
    <reaction evidence="1">
        <text>ATP + protein L-histidine = ADP + protein N-phospho-L-histidine.</text>
        <dbReference type="EC" id="2.7.13.3"/>
    </reaction>
</comment>
<proteinExistence type="predicted"/>
<keyword evidence="8" id="KW-1133">Transmembrane helix</keyword>
<feature type="transmembrane region" description="Helical" evidence="8">
    <location>
        <begin position="217"/>
        <end position="240"/>
    </location>
</feature>
<dbReference type="GO" id="GO:0016036">
    <property type="term" value="P:cellular response to phosphate starvation"/>
    <property type="evidence" value="ECO:0007669"/>
    <property type="project" value="TreeGrafter"/>
</dbReference>
<name>F4LPP6_TREBD</name>
<dbReference type="InterPro" id="IPR003594">
    <property type="entry name" value="HATPase_dom"/>
</dbReference>
<dbReference type="EMBL" id="CP002696">
    <property type="protein sequence ID" value="AEE17042.1"/>
    <property type="molecule type" value="Genomic_DNA"/>
</dbReference>
<evidence type="ECO:0000256" key="6">
    <source>
        <dbReference type="ARBA" id="ARBA00023012"/>
    </source>
</evidence>
<dbReference type="SMART" id="SM00388">
    <property type="entry name" value="HisKA"/>
    <property type="match status" value="1"/>
</dbReference>
<dbReference type="GO" id="GO:0000155">
    <property type="term" value="F:phosphorelay sensor kinase activity"/>
    <property type="evidence" value="ECO:0007669"/>
    <property type="project" value="InterPro"/>
</dbReference>
<feature type="transmembrane region" description="Helical" evidence="8">
    <location>
        <begin position="12"/>
        <end position="35"/>
    </location>
</feature>
<dbReference type="PANTHER" id="PTHR45453">
    <property type="entry name" value="PHOSPHATE REGULON SENSOR PROTEIN PHOR"/>
    <property type="match status" value="1"/>
</dbReference>
<dbReference type="eggNOG" id="COG5002">
    <property type="taxonomic scope" value="Bacteria"/>
</dbReference>
<dbReference type="PROSITE" id="PS50109">
    <property type="entry name" value="HIS_KIN"/>
    <property type="match status" value="1"/>
</dbReference>
<evidence type="ECO:0000256" key="3">
    <source>
        <dbReference type="ARBA" id="ARBA00022553"/>
    </source>
</evidence>
<dbReference type="InterPro" id="IPR005467">
    <property type="entry name" value="His_kinase_dom"/>
</dbReference>
<dbReference type="Pfam" id="PF00512">
    <property type="entry name" value="HisKA"/>
    <property type="match status" value="1"/>
</dbReference>
<sequence length="480" mass="52343">MNVIARLKRKLIVTVVAILAVVFAVVLIALNLTVYRGGKMQSVRLMKDFAAYERQGRKISPPDRIETGRLTSRERNAAAEPPEPDMRTEIAAEPPEPAASPAESVSPPPEEPSRFWHFLSGTVLPGAGVTHSERNVFGVKLKENGTFSAIVSRFPLRYTESEIAALVSSITPSAAAPADGPVFGVQGAFRYLKEARPYGALVVFSDCSDEFAVRRRLLVASAGIYALAMFVSFAAAAFFADRAVRPVRDAFENQKRFIADAGHELKTPIAVIGANADALAGEIGENKWLGYIVSENIRMGELVKDLLYLAKSDAGREPFVHSEFDASRAVTAAVLPFESIVYEHGQKLELRIPDGIRYTGDERHIIQAVVVLIDNAVKNASPGALIRVSLRTESGRSRGKTGARCQPISVSVFNEGEGLDRAEMKKIFRRFYRSDASRTRETGGCGLGLPIAESIAEAHNGCITVDGKKGRWIEFTLRLK</sequence>
<dbReference type="PANTHER" id="PTHR45453:SF1">
    <property type="entry name" value="PHOSPHATE REGULON SENSOR PROTEIN PHOR"/>
    <property type="match status" value="1"/>
</dbReference>
<dbReference type="InterPro" id="IPR003661">
    <property type="entry name" value="HisK_dim/P_dom"/>
</dbReference>
<keyword evidence="5 10" id="KW-0418">Kinase</keyword>
<dbReference type="HOGENOM" id="CLU_000445_89_6_12"/>
<protein>
    <recommendedName>
        <fullName evidence="2">histidine kinase</fullName>
        <ecNumber evidence="2">2.7.13.3</ecNumber>
    </recommendedName>
</protein>
<keyword evidence="3" id="KW-0597">Phosphoprotein</keyword>
<dbReference type="InterPro" id="IPR036097">
    <property type="entry name" value="HisK_dim/P_sf"/>
</dbReference>
<dbReference type="PRINTS" id="PR00344">
    <property type="entry name" value="BCTRLSENSOR"/>
</dbReference>
<dbReference type="InterPro" id="IPR036890">
    <property type="entry name" value="HATPase_C_sf"/>
</dbReference>
<dbReference type="KEGG" id="tbe:Trebr_1619"/>
<feature type="region of interest" description="Disordered" evidence="7">
    <location>
        <begin position="57"/>
        <end position="111"/>
    </location>
</feature>
<evidence type="ECO:0000256" key="7">
    <source>
        <dbReference type="SAM" id="MobiDB-lite"/>
    </source>
</evidence>
<evidence type="ECO:0000256" key="4">
    <source>
        <dbReference type="ARBA" id="ARBA00022679"/>
    </source>
</evidence>
<reference evidence="11" key="1">
    <citation type="submission" date="2011-04" db="EMBL/GenBank/DDBJ databases">
        <title>The complete genome of Treponema brennaborense DSM 12168.</title>
        <authorList>
            <person name="Lucas S."/>
            <person name="Han J."/>
            <person name="Lapidus A."/>
            <person name="Bruce D."/>
            <person name="Goodwin L."/>
            <person name="Pitluck S."/>
            <person name="Peters L."/>
            <person name="Kyrpides N."/>
            <person name="Mavromatis K."/>
            <person name="Ivanova N."/>
            <person name="Mikhailova N."/>
            <person name="Pagani I."/>
            <person name="Teshima H."/>
            <person name="Detter J.C."/>
            <person name="Tapia R."/>
            <person name="Han C."/>
            <person name="Land M."/>
            <person name="Hauser L."/>
            <person name="Markowitz V."/>
            <person name="Cheng J.-F."/>
            <person name="Hugenholtz P."/>
            <person name="Woyke T."/>
            <person name="Wu D."/>
            <person name="Gronow S."/>
            <person name="Wellnitz S."/>
            <person name="Brambilla E."/>
            <person name="Klenk H.-P."/>
            <person name="Eisen J.A."/>
        </authorList>
    </citation>
    <scope>NUCLEOTIDE SEQUENCE [LARGE SCALE GENOMIC DNA]</scope>
    <source>
        <strain evidence="11">DSM 12168 / CIP 105900 / DD5/3</strain>
    </source>
</reference>
<dbReference type="EC" id="2.7.13.3" evidence="2"/>
<keyword evidence="8" id="KW-0812">Transmembrane</keyword>
<dbReference type="InterPro" id="IPR050351">
    <property type="entry name" value="BphY/WalK/GraS-like"/>
</dbReference>
<dbReference type="AlphaFoldDB" id="F4LPP6"/>
<dbReference type="CDD" id="cd00082">
    <property type="entry name" value="HisKA"/>
    <property type="match status" value="1"/>
</dbReference>
<dbReference type="Gene3D" id="3.30.565.10">
    <property type="entry name" value="Histidine kinase-like ATPase, C-terminal domain"/>
    <property type="match status" value="1"/>
</dbReference>
<evidence type="ECO:0000256" key="5">
    <source>
        <dbReference type="ARBA" id="ARBA00022777"/>
    </source>
</evidence>
<gene>
    <name evidence="10" type="ordered locus">Trebr_1619</name>
</gene>
<dbReference type="OrthoDB" id="367096at2"/>
<evidence type="ECO:0000313" key="10">
    <source>
        <dbReference type="EMBL" id="AEE17042.1"/>
    </source>
</evidence>
<dbReference type="SUPFAM" id="SSF55874">
    <property type="entry name" value="ATPase domain of HSP90 chaperone/DNA topoisomerase II/histidine kinase"/>
    <property type="match status" value="1"/>
</dbReference>
<organism evidence="10 11">
    <name type="scientific">Treponema brennaborense (strain DSM 12168 / CIP 105900 / DD5/3)</name>
    <dbReference type="NCBI Taxonomy" id="906968"/>
    <lineage>
        <taxon>Bacteria</taxon>
        <taxon>Pseudomonadati</taxon>
        <taxon>Spirochaetota</taxon>
        <taxon>Spirochaetia</taxon>
        <taxon>Spirochaetales</taxon>
        <taxon>Treponemataceae</taxon>
        <taxon>Treponema</taxon>
    </lineage>
</organism>
<keyword evidence="6" id="KW-0902">Two-component regulatory system</keyword>
<evidence type="ECO:0000256" key="2">
    <source>
        <dbReference type="ARBA" id="ARBA00012438"/>
    </source>
</evidence>
<dbReference type="Pfam" id="PF02518">
    <property type="entry name" value="HATPase_c"/>
    <property type="match status" value="1"/>
</dbReference>
<evidence type="ECO:0000313" key="11">
    <source>
        <dbReference type="Proteomes" id="UP000006546"/>
    </source>
</evidence>
<dbReference type="Proteomes" id="UP000006546">
    <property type="component" value="Chromosome"/>
</dbReference>
<keyword evidence="8" id="KW-0472">Membrane</keyword>
<evidence type="ECO:0000259" key="9">
    <source>
        <dbReference type="PROSITE" id="PS50109"/>
    </source>
</evidence>
<dbReference type="GO" id="GO:0005886">
    <property type="term" value="C:plasma membrane"/>
    <property type="evidence" value="ECO:0007669"/>
    <property type="project" value="TreeGrafter"/>
</dbReference>
<evidence type="ECO:0000256" key="8">
    <source>
        <dbReference type="SAM" id="Phobius"/>
    </source>
</evidence>